<proteinExistence type="predicted"/>
<reference evidence="2" key="1">
    <citation type="submission" date="2020-11" db="EMBL/GenBank/DDBJ databases">
        <authorList>
            <consortium name="DOE Joint Genome Institute"/>
            <person name="Ahrendt S."/>
            <person name="Riley R."/>
            <person name="Andreopoulos W."/>
            <person name="Labutti K."/>
            <person name="Pangilinan J."/>
            <person name="Ruiz-Duenas F.J."/>
            <person name="Barrasa J.M."/>
            <person name="Sanchez-Garcia M."/>
            <person name="Camarero S."/>
            <person name="Miyauchi S."/>
            <person name="Serrano A."/>
            <person name="Linde D."/>
            <person name="Babiker R."/>
            <person name="Drula E."/>
            <person name="Ayuso-Fernandez I."/>
            <person name="Pacheco R."/>
            <person name="Padilla G."/>
            <person name="Ferreira P."/>
            <person name="Barriuso J."/>
            <person name="Kellner H."/>
            <person name="Castanera R."/>
            <person name="Alfaro M."/>
            <person name="Ramirez L."/>
            <person name="Pisabarro A.G."/>
            <person name="Kuo A."/>
            <person name="Tritt A."/>
            <person name="Lipzen A."/>
            <person name="He G."/>
            <person name="Yan M."/>
            <person name="Ng V."/>
            <person name="Cullen D."/>
            <person name="Martin F."/>
            <person name="Rosso M.-N."/>
            <person name="Henrissat B."/>
            <person name="Hibbett D."/>
            <person name="Martinez A.T."/>
            <person name="Grigoriev I.V."/>
        </authorList>
    </citation>
    <scope>NUCLEOTIDE SEQUENCE</scope>
    <source>
        <strain evidence="2">ATCC 90797</strain>
    </source>
</reference>
<dbReference type="Proteomes" id="UP000807025">
    <property type="component" value="Unassembled WGS sequence"/>
</dbReference>
<gene>
    <name evidence="2" type="ORF">BDN71DRAFT_1432774</name>
</gene>
<evidence type="ECO:0000313" key="2">
    <source>
        <dbReference type="EMBL" id="KAF9493070.1"/>
    </source>
</evidence>
<keyword evidence="1" id="KW-0732">Signal</keyword>
<feature type="chain" id="PRO_5040231434" description="Secreted protein" evidence="1">
    <location>
        <begin position="26"/>
        <end position="157"/>
    </location>
</feature>
<accession>A0A9P5ZSS9</accession>
<dbReference type="EMBL" id="MU154591">
    <property type="protein sequence ID" value="KAF9493070.1"/>
    <property type="molecule type" value="Genomic_DNA"/>
</dbReference>
<dbReference type="PROSITE" id="PS51257">
    <property type="entry name" value="PROKAR_LIPOPROTEIN"/>
    <property type="match status" value="1"/>
</dbReference>
<name>A0A9P5ZSS9_PLEER</name>
<keyword evidence="3" id="KW-1185">Reference proteome</keyword>
<evidence type="ECO:0000256" key="1">
    <source>
        <dbReference type="SAM" id="SignalP"/>
    </source>
</evidence>
<comment type="caution">
    <text evidence="2">The sequence shown here is derived from an EMBL/GenBank/DDBJ whole genome shotgun (WGS) entry which is preliminary data.</text>
</comment>
<dbReference type="AlphaFoldDB" id="A0A9P5ZSS9"/>
<evidence type="ECO:0008006" key="4">
    <source>
        <dbReference type="Google" id="ProtNLM"/>
    </source>
</evidence>
<organism evidence="2 3">
    <name type="scientific">Pleurotus eryngii</name>
    <name type="common">Boletus of the steppes</name>
    <dbReference type="NCBI Taxonomy" id="5323"/>
    <lineage>
        <taxon>Eukaryota</taxon>
        <taxon>Fungi</taxon>
        <taxon>Dikarya</taxon>
        <taxon>Basidiomycota</taxon>
        <taxon>Agaricomycotina</taxon>
        <taxon>Agaricomycetes</taxon>
        <taxon>Agaricomycetidae</taxon>
        <taxon>Agaricales</taxon>
        <taxon>Pleurotineae</taxon>
        <taxon>Pleurotaceae</taxon>
        <taxon>Pleurotus</taxon>
    </lineage>
</organism>
<sequence length="157" mass="17581">MLTLRLKHLRLAAFHCFGSAQSCSGNHCDDSENGKRIAAIFSTGDSSFHNLDFHKYLFHTHWPNCSGCGNVGLLFWLSSTKSTPGGRLIRYLLPSAKLLHTWATTEQSTPYQSCCIPETSQPKAVPPIWVGSDVPRLTVKKDFFMIPPVKPRYNMIV</sequence>
<feature type="signal peptide" evidence="1">
    <location>
        <begin position="1"/>
        <end position="25"/>
    </location>
</feature>
<protein>
    <recommendedName>
        <fullName evidence="4">Secreted protein</fullName>
    </recommendedName>
</protein>
<evidence type="ECO:0000313" key="3">
    <source>
        <dbReference type="Proteomes" id="UP000807025"/>
    </source>
</evidence>